<reference evidence="1 2" key="1">
    <citation type="journal article" date="2014" name="Int. J. Syst. Evol. Microbiol.">
        <title>Complete genome sequence of Corynebacterium casei LMG S-19264T (=DSM 44701T), isolated from a smear-ripened cheese.</title>
        <authorList>
            <consortium name="US DOE Joint Genome Institute (JGI-PGF)"/>
            <person name="Walter F."/>
            <person name="Albersmeier A."/>
            <person name="Kalinowski J."/>
            <person name="Ruckert C."/>
        </authorList>
    </citation>
    <scope>NUCLEOTIDE SEQUENCE [LARGE SCALE GENOMIC DNA]</scope>
    <source>
        <strain evidence="1 2">KCTC 12285</strain>
    </source>
</reference>
<dbReference type="RefSeq" id="WP_189457426.1">
    <property type="nucleotide sequence ID" value="NZ_BMWS01000009.1"/>
</dbReference>
<dbReference type="InterPro" id="IPR041408">
    <property type="entry name" value="Hcp_Tssd"/>
</dbReference>
<dbReference type="EMBL" id="BMWS01000009">
    <property type="protein sequence ID" value="GGX16003.1"/>
    <property type="molecule type" value="Genomic_DNA"/>
</dbReference>
<proteinExistence type="predicted"/>
<gene>
    <name evidence="1" type="ORF">GCM10007384_16940</name>
</gene>
<name>A0A918N401_9FLAO</name>
<organism evidence="1 2">
    <name type="scientific">Aquimarina muelleri</name>
    <dbReference type="NCBI Taxonomy" id="279356"/>
    <lineage>
        <taxon>Bacteria</taxon>
        <taxon>Pseudomonadati</taxon>
        <taxon>Bacteroidota</taxon>
        <taxon>Flavobacteriia</taxon>
        <taxon>Flavobacteriales</taxon>
        <taxon>Flavobacteriaceae</taxon>
        <taxon>Aquimarina</taxon>
    </lineage>
</organism>
<dbReference type="Proteomes" id="UP000601108">
    <property type="component" value="Unassembled WGS sequence"/>
</dbReference>
<dbReference type="AlphaFoldDB" id="A0A918N401"/>
<evidence type="ECO:0000313" key="1">
    <source>
        <dbReference type="EMBL" id="GGX16003.1"/>
    </source>
</evidence>
<evidence type="ECO:0000313" key="2">
    <source>
        <dbReference type="Proteomes" id="UP000601108"/>
    </source>
</evidence>
<dbReference type="GO" id="GO:0033104">
    <property type="term" value="C:type VI protein secretion system complex"/>
    <property type="evidence" value="ECO:0007669"/>
    <property type="project" value="InterPro"/>
</dbReference>
<protein>
    <submittedName>
        <fullName evidence="1">Uncharacterized protein</fullName>
    </submittedName>
</protein>
<keyword evidence="2" id="KW-1185">Reference proteome</keyword>
<accession>A0A918N401</accession>
<dbReference type="Pfam" id="PF17642">
    <property type="entry name" value="TssD"/>
    <property type="match status" value="1"/>
</dbReference>
<sequence length="539" mass="62735">MIKAKLFVLGTERELLWTDLEYSKTLNHKTGRCGEIPMGGLVTLAFSSGYDDDRLLRWMTHNPENEFCTLTECKIIFYEGDFDGVTLFEYKFNDAALIYWKEKFTAVGEKPMSITMTISAAIQEVKGITLVKPWQESWMPPSERIPYQPLDNEEKKQYFVEKVEVIELDEGSTNGDTNSKMGLIYGKEYTLKIVKFRNDEIPSNLNQIKWGYTYDPDDGSAFVGTFKETGEKVTFKTDDLELCGKTITFYAYIEKKENEAELEVFHHNRFRWFNRQIVEQQIEERIKKPWKINQGGTSLCGMACLFYIFAKNDKHGYKKFAETLHRKGKAVHNGYTVEPDEDAKKEMYDTNPTTSKEHPWIPEIDWITMATTRSKESDFGYTGKKGQDASAINWPWLMTNLSKKLLGYTTVKMDYYKVNKSYIRDFFGSDEKIRILEEDIDNDYQNGYEICMMIDGDMISNKSDYDITDLGEYHWVTYEGGLEILNGINPETDYDKVTNINFNVVTWGEIKNGTPNEKPKLELSKKAYRNNYYGYLKLK</sequence>
<comment type="caution">
    <text evidence="1">The sequence shown here is derived from an EMBL/GenBank/DDBJ whole genome shotgun (WGS) entry which is preliminary data.</text>
</comment>